<dbReference type="Proteomes" id="UP001642720">
    <property type="component" value="Unassembled WGS sequence"/>
</dbReference>
<feature type="compositionally biased region" description="Polar residues" evidence="1">
    <location>
        <begin position="461"/>
        <end position="474"/>
    </location>
</feature>
<dbReference type="EMBL" id="PPTA01000013">
    <property type="protein sequence ID" value="TFA99688.1"/>
    <property type="molecule type" value="Genomic_DNA"/>
</dbReference>
<evidence type="ECO:0000256" key="1">
    <source>
        <dbReference type="SAM" id="MobiDB-lite"/>
    </source>
</evidence>
<organism evidence="2 3">
    <name type="scientific">Trichoderma ghanense</name>
    <dbReference type="NCBI Taxonomy" id="65468"/>
    <lineage>
        <taxon>Eukaryota</taxon>
        <taxon>Fungi</taxon>
        <taxon>Dikarya</taxon>
        <taxon>Ascomycota</taxon>
        <taxon>Pezizomycotina</taxon>
        <taxon>Sordariomycetes</taxon>
        <taxon>Hypocreomycetidae</taxon>
        <taxon>Hypocreales</taxon>
        <taxon>Hypocreaceae</taxon>
        <taxon>Trichoderma</taxon>
    </lineage>
</organism>
<feature type="compositionally biased region" description="Polar residues" evidence="1">
    <location>
        <begin position="340"/>
        <end position="355"/>
    </location>
</feature>
<reference evidence="2 3" key="1">
    <citation type="submission" date="2018-01" db="EMBL/GenBank/DDBJ databases">
        <title>Genome characterization of the sugarcane-associated fungus Trichoderma ghanense CCMA-1212 and their application in lignocelulose bioconversion.</title>
        <authorList>
            <person name="Steindorff A.S."/>
            <person name="Mendes T.D."/>
            <person name="Vilela E.S.D."/>
            <person name="Rodrigues D.S."/>
            <person name="Formighieri E.F."/>
            <person name="Melo I.S."/>
            <person name="Favaro L.C.L."/>
        </authorList>
    </citation>
    <scope>NUCLEOTIDE SEQUENCE [LARGE SCALE GENOMIC DNA]</scope>
    <source>
        <strain evidence="2 3">CCMA-1212</strain>
    </source>
</reference>
<evidence type="ECO:0000313" key="3">
    <source>
        <dbReference type="Proteomes" id="UP001642720"/>
    </source>
</evidence>
<feature type="region of interest" description="Disordered" evidence="1">
    <location>
        <begin position="328"/>
        <end position="515"/>
    </location>
</feature>
<feature type="compositionally biased region" description="Basic and acidic residues" evidence="1">
    <location>
        <begin position="424"/>
        <end position="443"/>
    </location>
</feature>
<evidence type="ECO:0000313" key="2">
    <source>
        <dbReference type="EMBL" id="TFA99688.1"/>
    </source>
</evidence>
<feature type="region of interest" description="Disordered" evidence="1">
    <location>
        <begin position="1"/>
        <end position="166"/>
    </location>
</feature>
<dbReference type="GeneID" id="300580025"/>
<feature type="region of interest" description="Disordered" evidence="1">
    <location>
        <begin position="285"/>
        <end position="305"/>
    </location>
</feature>
<dbReference type="RefSeq" id="XP_073555890.1">
    <property type="nucleotide sequence ID" value="XM_073705575.1"/>
</dbReference>
<feature type="compositionally biased region" description="Low complexity" evidence="1">
    <location>
        <begin position="501"/>
        <end position="515"/>
    </location>
</feature>
<feature type="compositionally biased region" description="Low complexity" evidence="1">
    <location>
        <begin position="407"/>
        <end position="422"/>
    </location>
</feature>
<name>A0ABY2GVF7_9HYPO</name>
<protein>
    <submittedName>
        <fullName evidence="2">Uncharacterized protein</fullName>
    </submittedName>
</protein>
<accession>A0ABY2GVF7</accession>
<keyword evidence="3" id="KW-1185">Reference proteome</keyword>
<proteinExistence type="predicted"/>
<feature type="region of interest" description="Disordered" evidence="1">
    <location>
        <begin position="586"/>
        <end position="611"/>
    </location>
</feature>
<gene>
    <name evidence="2" type="ORF">CCMA1212_008442</name>
</gene>
<feature type="region of interest" description="Disordered" evidence="1">
    <location>
        <begin position="182"/>
        <end position="231"/>
    </location>
</feature>
<sequence>MSSANPRRAAPSEGGLAGLVSRFEKLDSSAKSSPGVKGSQKARGRPTVASKIPGPSSVQRESKRPAAHMPRSITSSSLATAKAAPVKRASQGRHSRSVVASSSTGVLSKGSVVAQRRKLFERGLDENVAPNVSQKATYEPKRAASPATIDDKASSSANSPVKASPVALEGVDVAISDLQEAKDIVPDSMTPTSQVEHPEYLPPPLASSRPSSRNQQESEAGAQGKKGILQRGHEPLIKLQGGIFLPKPPSPLKNMVVTDVGGWDPEPCDSVPEVVLSGGISVKAILQEPSSPSPEKQEKDDLEALDMPSEVALCYPCHDAVLSSTANDVPQALKEPSGPSLPTSQSIPTPQSKVSNLRAKFDDALPSSVSMPPVSKRRSHADIRKLSTKTPARPSSAMQASLRPTARRGGPQPPQRGSSPSRDGTLKDKIGLWESRSQQERRQGKSKQGPKTSLPPKFSRAATTKRISASQGQGQAAIRTFDGPAPPMLSPVENGARRSHSPSSGVDSVSSQASDVKPLLYSKPSLLEPSRQTTNFGAMIRSDWRRRTKGSSEEGQRHVSAQLQVYNVDGEGGANFEPQPHQEIQCPGAWPDEDGDDAFPTKQKPSTVSRHPSLRLLSRRLVSRSQGFFFVSQARCKLEQPQPVRGREMRRLTSLCRERMAALRGRAKTE</sequence>
<comment type="caution">
    <text evidence="2">The sequence shown here is derived from an EMBL/GenBank/DDBJ whole genome shotgun (WGS) entry which is preliminary data.</text>
</comment>